<organism evidence="1">
    <name type="scientific">Arundo donax</name>
    <name type="common">Giant reed</name>
    <name type="synonym">Donax arundinaceus</name>
    <dbReference type="NCBI Taxonomy" id="35708"/>
    <lineage>
        <taxon>Eukaryota</taxon>
        <taxon>Viridiplantae</taxon>
        <taxon>Streptophyta</taxon>
        <taxon>Embryophyta</taxon>
        <taxon>Tracheophyta</taxon>
        <taxon>Spermatophyta</taxon>
        <taxon>Magnoliopsida</taxon>
        <taxon>Liliopsida</taxon>
        <taxon>Poales</taxon>
        <taxon>Poaceae</taxon>
        <taxon>PACMAD clade</taxon>
        <taxon>Arundinoideae</taxon>
        <taxon>Arundineae</taxon>
        <taxon>Arundo</taxon>
    </lineage>
</organism>
<name>A0A0A9DZE3_ARUDO</name>
<protein>
    <submittedName>
        <fullName evidence="1">Uncharacterized protein</fullName>
    </submittedName>
</protein>
<proteinExistence type="predicted"/>
<evidence type="ECO:0000313" key="1">
    <source>
        <dbReference type="EMBL" id="JAD92083.1"/>
    </source>
</evidence>
<accession>A0A0A9DZE3</accession>
<sequence>MNKNKRANEFSMQSKGSWIVMTMKCFENSIPKRAEQQKELFGFRAQGTKLMITAHH</sequence>
<dbReference type="EMBL" id="GBRH01205812">
    <property type="protein sequence ID" value="JAD92083.1"/>
    <property type="molecule type" value="Transcribed_RNA"/>
</dbReference>
<dbReference type="AlphaFoldDB" id="A0A0A9DZE3"/>
<reference evidence="1" key="2">
    <citation type="journal article" date="2015" name="Data Brief">
        <title>Shoot transcriptome of the giant reed, Arundo donax.</title>
        <authorList>
            <person name="Barrero R.A."/>
            <person name="Guerrero F.D."/>
            <person name="Moolhuijzen P."/>
            <person name="Goolsby J.A."/>
            <person name="Tidwell J."/>
            <person name="Bellgard S.E."/>
            <person name="Bellgard M.I."/>
        </authorList>
    </citation>
    <scope>NUCLEOTIDE SEQUENCE</scope>
    <source>
        <tissue evidence="1">Shoot tissue taken approximately 20 cm above the soil surface</tissue>
    </source>
</reference>
<reference evidence="1" key="1">
    <citation type="submission" date="2014-09" db="EMBL/GenBank/DDBJ databases">
        <authorList>
            <person name="Magalhaes I.L.F."/>
            <person name="Oliveira U."/>
            <person name="Santos F.R."/>
            <person name="Vidigal T.H.D.A."/>
            <person name="Brescovit A.D."/>
            <person name="Santos A.J."/>
        </authorList>
    </citation>
    <scope>NUCLEOTIDE SEQUENCE</scope>
    <source>
        <tissue evidence="1">Shoot tissue taken approximately 20 cm above the soil surface</tissue>
    </source>
</reference>